<comment type="caution">
    <text evidence="3">The sequence shown here is derived from an EMBL/GenBank/DDBJ whole genome shotgun (WGS) entry which is preliminary data.</text>
</comment>
<evidence type="ECO:0000256" key="1">
    <source>
        <dbReference type="SAM" id="Phobius"/>
    </source>
</evidence>
<accession>A0A409VQ21</accession>
<keyword evidence="1" id="KW-0472">Membrane</keyword>
<proteinExistence type="predicted"/>
<dbReference type="Proteomes" id="UP000284842">
    <property type="component" value="Unassembled WGS sequence"/>
</dbReference>
<dbReference type="EMBL" id="NHTK01006010">
    <property type="protein sequence ID" value="PPQ68337.1"/>
    <property type="molecule type" value="Genomic_DNA"/>
</dbReference>
<feature type="transmembrane region" description="Helical" evidence="1">
    <location>
        <begin position="88"/>
        <end position="114"/>
    </location>
</feature>
<organism evidence="3 4">
    <name type="scientific">Panaeolus cyanescens</name>
    <dbReference type="NCBI Taxonomy" id="181874"/>
    <lineage>
        <taxon>Eukaryota</taxon>
        <taxon>Fungi</taxon>
        <taxon>Dikarya</taxon>
        <taxon>Basidiomycota</taxon>
        <taxon>Agaricomycotina</taxon>
        <taxon>Agaricomycetes</taxon>
        <taxon>Agaricomycetidae</taxon>
        <taxon>Agaricales</taxon>
        <taxon>Agaricineae</taxon>
        <taxon>Galeropsidaceae</taxon>
        <taxon>Panaeolus</taxon>
    </lineage>
</organism>
<feature type="transmembrane region" description="Helical" evidence="1">
    <location>
        <begin position="167"/>
        <end position="187"/>
    </location>
</feature>
<gene>
    <name evidence="3" type="ORF">CVT24_004818</name>
</gene>
<protein>
    <recommendedName>
        <fullName evidence="2">DUF6534 domain-containing protein</fullName>
    </recommendedName>
</protein>
<evidence type="ECO:0000313" key="3">
    <source>
        <dbReference type="EMBL" id="PPQ68337.1"/>
    </source>
</evidence>
<sequence length="341" mass="38041">MAEPMLIPTVSELEQTFGVILIGYVVAMVAFGFTLFQTYVYFSKYSLDSVWSKTVIGFLCLAYVRSYFDPPTKFSESSVQDISLPDTAIPIFLWCRLCYLVVALFIVQTFYAFYSWRASKNMVISMLITLMSFGALVLGLVVAANLVRDSAFSSLAQGSTKITMITSQIFFFLSGLLTLGTLSYYLNPSYNPSAPVIKDLDDQAIAYLVSRGALATSFQLSFVLVFVVHSSTTLWMPFQFLTSKVFTNSLLTMLNSRPARNGMVYDPREERRIGVTPFSAHHTSNVCFNVVDSRIDEHGQETSMSRTDTNTIRKSVLDDSEDLKGCWQDNPTCTTTSSSNA</sequence>
<reference evidence="3 4" key="1">
    <citation type="journal article" date="2018" name="Evol. Lett.">
        <title>Horizontal gene cluster transfer increased hallucinogenic mushroom diversity.</title>
        <authorList>
            <person name="Reynolds H.T."/>
            <person name="Vijayakumar V."/>
            <person name="Gluck-Thaler E."/>
            <person name="Korotkin H.B."/>
            <person name="Matheny P.B."/>
            <person name="Slot J.C."/>
        </authorList>
    </citation>
    <scope>NUCLEOTIDE SEQUENCE [LARGE SCALE GENOMIC DNA]</scope>
    <source>
        <strain evidence="3 4">2629</strain>
    </source>
</reference>
<keyword evidence="1" id="KW-1133">Transmembrane helix</keyword>
<keyword evidence="1" id="KW-0812">Transmembrane</keyword>
<feature type="transmembrane region" description="Helical" evidence="1">
    <location>
        <begin position="20"/>
        <end position="42"/>
    </location>
</feature>
<dbReference type="OrthoDB" id="3046149at2759"/>
<dbReference type="STRING" id="181874.A0A409VQ21"/>
<evidence type="ECO:0000313" key="4">
    <source>
        <dbReference type="Proteomes" id="UP000284842"/>
    </source>
</evidence>
<dbReference type="Pfam" id="PF20152">
    <property type="entry name" value="DUF6534"/>
    <property type="match status" value="1"/>
</dbReference>
<dbReference type="InParanoid" id="A0A409VQ21"/>
<feature type="transmembrane region" description="Helical" evidence="1">
    <location>
        <begin position="208"/>
        <end position="228"/>
    </location>
</feature>
<evidence type="ECO:0000259" key="2">
    <source>
        <dbReference type="Pfam" id="PF20152"/>
    </source>
</evidence>
<dbReference type="InterPro" id="IPR045339">
    <property type="entry name" value="DUF6534"/>
</dbReference>
<keyword evidence="4" id="KW-1185">Reference proteome</keyword>
<dbReference type="AlphaFoldDB" id="A0A409VQ21"/>
<name>A0A409VQ21_9AGAR</name>
<feature type="transmembrane region" description="Helical" evidence="1">
    <location>
        <begin position="49"/>
        <end position="68"/>
    </location>
</feature>
<feature type="domain" description="DUF6534" evidence="2">
    <location>
        <begin position="176"/>
        <end position="257"/>
    </location>
</feature>
<feature type="transmembrane region" description="Helical" evidence="1">
    <location>
        <begin position="126"/>
        <end position="147"/>
    </location>
</feature>